<dbReference type="CDD" id="cd04301">
    <property type="entry name" value="NAT_SF"/>
    <property type="match status" value="1"/>
</dbReference>
<dbReference type="InterPro" id="IPR050832">
    <property type="entry name" value="Bact_Acetyltransf"/>
</dbReference>
<dbReference type="SUPFAM" id="SSF55729">
    <property type="entry name" value="Acyl-CoA N-acyltransferases (Nat)"/>
    <property type="match status" value="1"/>
</dbReference>
<keyword evidence="1" id="KW-0808">Transferase</keyword>
<dbReference type="InterPro" id="IPR016181">
    <property type="entry name" value="Acyl_CoA_acyltransferase"/>
</dbReference>
<dbReference type="PANTHER" id="PTHR43877:SF2">
    <property type="entry name" value="AMINOALKYLPHOSPHONATE N-ACETYLTRANSFERASE-RELATED"/>
    <property type="match status" value="1"/>
</dbReference>
<feature type="domain" description="N-acetyltransferase" evidence="3">
    <location>
        <begin position="3"/>
        <end position="172"/>
    </location>
</feature>
<protein>
    <submittedName>
        <fullName evidence="4">Ribosomal protein S18 acetylase RimI-like enzyme</fullName>
    </submittedName>
</protein>
<dbReference type="PANTHER" id="PTHR43877">
    <property type="entry name" value="AMINOALKYLPHOSPHONATE N-ACETYLTRANSFERASE-RELATED-RELATED"/>
    <property type="match status" value="1"/>
</dbReference>
<evidence type="ECO:0000313" key="5">
    <source>
        <dbReference type="Proteomes" id="UP001185012"/>
    </source>
</evidence>
<name>A0ABU1IPK4_9BACL</name>
<accession>A0ABU1IPK4</accession>
<reference evidence="4 5" key="1">
    <citation type="submission" date="2023-07" db="EMBL/GenBank/DDBJ databases">
        <title>Genomic Encyclopedia of Type Strains, Phase IV (KMG-IV): sequencing the most valuable type-strain genomes for metagenomic binning, comparative biology and taxonomic classification.</title>
        <authorList>
            <person name="Goeker M."/>
        </authorList>
    </citation>
    <scope>NUCLEOTIDE SEQUENCE [LARGE SCALE GENOMIC DNA]</scope>
    <source>
        <strain evidence="4 5">DSM 45903</strain>
    </source>
</reference>
<dbReference type="EMBL" id="JAVDQG010000006">
    <property type="protein sequence ID" value="MDR6226727.1"/>
    <property type="molecule type" value="Genomic_DNA"/>
</dbReference>
<dbReference type="InterPro" id="IPR000182">
    <property type="entry name" value="GNAT_dom"/>
</dbReference>
<evidence type="ECO:0000256" key="1">
    <source>
        <dbReference type="ARBA" id="ARBA00022679"/>
    </source>
</evidence>
<dbReference type="RefSeq" id="WP_309867038.1">
    <property type="nucleotide sequence ID" value="NZ_JAVDQG010000006.1"/>
</dbReference>
<dbReference type="Proteomes" id="UP001185012">
    <property type="component" value="Unassembled WGS sequence"/>
</dbReference>
<organism evidence="4 5">
    <name type="scientific">Desmospora profundinema</name>
    <dbReference type="NCBI Taxonomy" id="1571184"/>
    <lineage>
        <taxon>Bacteria</taxon>
        <taxon>Bacillati</taxon>
        <taxon>Bacillota</taxon>
        <taxon>Bacilli</taxon>
        <taxon>Bacillales</taxon>
        <taxon>Thermoactinomycetaceae</taxon>
        <taxon>Desmospora</taxon>
    </lineage>
</organism>
<evidence type="ECO:0000256" key="2">
    <source>
        <dbReference type="ARBA" id="ARBA00023315"/>
    </source>
</evidence>
<dbReference type="Gene3D" id="3.40.630.30">
    <property type="match status" value="1"/>
</dbReference>
<comment type="caution">
    <text evidence="4">The sequence shown here is derived from an EMBL/GenBank/DDBJ whole genome shotgun (WGS) entry which is preliminary data.</text>
</comment>
<dbReference type="PROSITE" id="PS51186">
    <property type="entry name" value="GNAT"/>
    <property type="match status" value="1"/>
</dbReference>
<keyword evidence="2" id="KW-0012">Acyltransferase</keyword>
<sequence>MKWKVRPYHPATDEETIIRFHLELLREHYKLWSQITESDYDPDYWEQMMREKEVGRRWGEELAERVGQKHVYLRVFTPPDDDHPIGYLYQDIRPDPHMFHPAGYINEIYLEPAYRGRGWSRAMLEDGEHWFRERGIATRQVFVTSNNLAAVKLYTSLGYRVADYRMMKAEDE</sequence>
<evidence type="ECO:0000259" key="3">
    <source>
        <dbReference type="PROSITE" id="PS51186"/>
    </source>
</evidence>
<gene>
    <name evidence="4" type="ORF">JOE21_002737</name>
</gene>
<evidence type="ECO:0000313" key="4">
    <source>
        <dbReference type="EMBL" id="MDR6226727.1"/>
    </source>
</evidence>
<dbReference type="Pfam" id="PF00583">
    <property type="entry name" value="Acetyltransf_1"/>
    <property type="match status" value="1"/>
</dbReference>
<proteinExistence type="predicted"/>
<keyword evidence="5" id="KW-1185">Reference proteome</keyword>